<gene>
    <name evidence="2" type="ORF">I6N95_09340</name>
</gene>
<dbReference type="PANTHER" id="PTHR37299:SF1">
    <property type="entry name" value="STAGE 0 SPORULATION PROTEIN A HOMOLOG"/>
    <property type="match status" value="1"/>
</dbReference>
<protein>
    <submittedName>
        <fullName evidence="2">LytTR family transcriptional regulator</fullName>
    </submittedName>
</protein>
<dbReference type="RefSeq" id="WP_209526934.1">
    <property type="nucleotide sequence ID" value="NZ_JAEEGA010000005.1"/>
</dbReference>
<dbReference type="PROSITE" id="PS50930">
    <property type="entry name" value="HTH_LYTTR"/>
    <property type="match status" value="1"/>
</dbReference>
<reference evidence="2" key="1">
    <citation type="submission" date="2020-12" db="EMBL/GenBank/DDBJ databases">
        <title>Vagococcus allomyrinae sp. nov. and Enterococcus lavae sp. nov., isolated from the larvae of Allomyrina dichotoma.</title>
        <authorList>
            <person name="Lee S.D."/>
        </authorList>
    </citation>
    <scope>NUCLEOTIDE SEQUENCE</scope>
    <source>
        <strain evidence="2">BWB3-3</strain>
    </source>
</reference>
<dbReference type="Proteomes" id="UP000674938">
    <property type="component" value="Unassembled WGS sequence"/>
</dbReference>
<dbReference type="AlphaFoldDB" id="A0A940PBZ1"/>
<dbReference type="GO" id="GO:0000156">
    <property type="term" value="F:phosphorelay response regulator activity"/>
    <property type="evidence" value="ECO:0007669"/>
    <property type="project" value="InterPro"/>
</dbReference>
<dbReference type="SMART" id="SM00850">
    <property type="entry name" value="LytTR"/>
    <property type="match status" value="1"/>
</dbReference>
<evidence type="ECO:0000259" key="1">
    <source>
        <dbReference type="PROSITE" id="PS50930"/>
    </source>
</evidence>
<dbReference type="EMBL" id="JAEEGA010000005">
    <property type="protein sequence ID" value="MBP1041208.1"/>
    <property type="molecule type" value="Genomic_DNA"/>
</dbReference>
<comment type="caution">
    <text evidence="2">The sequence shown here is derived from an EMBL/GenBank/DDBJ whole genome shotgun (WGS) entry which is preliminary data.</text>
</comment>
<evidence type="ECO:0000313" key="2">
    <source>
        <dbReference type="EMBL" id="MBP1041208.1"/>
    </source>
</evidence>
<evidence type="ECO:0000313" key="3">
    <source>
        <dbReference type="Proteomes" id="UP000674938"/>
    </source>
</evidence>
<name>A0A940PBZ1_9ENTE</name>
<dbReference type="GO" id="GO:0003677">
    <property type="term" value="F:DNA binding"/>
    <property type="evidence" value="ECO:0007669"/>
    <property type="project" value="InterPro"/>
</dbReference>
<accession>A0A940PBZ1</accession>
<dbReference type="InterPro" id="IPR007492">
    <property type="entry name" value="LytTR_DNA-bd_dom"/>
</dbReference>
<dbReference type="Pfam" id="PF04397">
    <property type="entry name" value="LytTR"/>
    <property type="match status" value="1"/>
</dbReference>
<feature type="domain" description="HTH LytTR-type" evidence="1">
    <location>
        <begin position="44"/>
        <end position="147"/>
    </location>
</feature>
<dbReference type="Gene3D" id="2.40.50.1020">
    <property type="entry name" value="LytTr DNA-binding domain"/>
    <property type="match status" value="1"/>
</dbReference>
<dbReference type="InterPro" id="IPR046947">
    <property type="entry name" value="LytR-like"/>
</dbReference>
<proteinExistence type="predicted"/>
<keyword evidence="3" id="KW-1185">Reference proteome</keyword>
<dbReference type="PANTHER" id="PTHR37299">
    <property type="entry name" value="TRANSCRIPTIONAL REGULATOR-RELATED"/>
    <property type="match status" value="1"/>
</dbReference>
<organism evidence="2 3">
    <name type="scientific">Vagococcus allomyrinae</name>
    <dbReference type="NCBI Taxonomy" id="2794353"/>
    <lineage>
        <taxon>Bacteria</taxon>
        <taxon>Bacillati</taxon>
        <taxon>Bacillota</taxon>
        <taxon>Bacilli</taxon>
        <taxon>Lactobacillales</taxon>
        <taxon>Enterococcaceae</taxon>
        <taxon>Vagococcus</taxon>
    </lineage>
</organism>
<sequence>MKLFFTTDSEQARDTTKITTHPDKQTSWQEMERALSQRKQLTVINAKNDRHVKLELQQVVAIETEGSMCNVQTLDGAMFLLNQRLKSVNEALANTRVMQINNQVMVNLDHVTQFVSASNARIELHLPNQLKYYVSRHYLKQFRRNFL</sequence>